<evidence type="ECO:0000256" key="7">
    <source>
        <dbReference type="RuleBase" id="RU363032"/>
    </source>
</evidence>
<accession>A0A939RVZ8</accession>
<dbReference type="Gene3D" id="1.10.3720.10">
    <property type="entry name" value="MetI-like"/>
    <property type="match status" value="1"/>
</dbReference>
<dbReference type="EMBL" id="JAGEMK010000008">
    <property type="protein sequence ID" value="MBO1752920.1"/>
    <property type="molecule type" value="Genomic_DNA"/>
</dbReference>
<dbReference type="InterPro" id="IPR035906">
    <property type="entry name" value="MetI-like_sf"/>
</dbReference>
<feature type="transmembrane region" description="Helical" evidence="7">
    <location>
        <begin position="233"/>
        <end position="254"/>
    </location>
</feature>
<feature type="transmembrane region" description="Helical" evidence="7">
    <location>
        <begin position="103"/>
        <end position="123"/>
    </location>
</feature>
<dbReference type="InterPro" id="IPR050366">
    <property type="entry name" value="BP-dependent_transpt_permease"/>
</dbReference>
<dbReference type="InterPro" id="IPR000515">
    <property type="entry name" value="MetI-like"/>
</dbReference>
<protein>
    <submittedName>
        <fullName evidence="9">ABC transporter permease subunit</fullName>
    </submittedName>
</protein>
<dbReference type="GO" id="GO:0055085">
    <property type="term" value="P:transmembrane transport"/>
    <property type="evidence" value="ECO:0007669"/>
    <property type="project" value="InterPro"/>
</dbReference>
<dbReference type="PANTHER" id="PTHR43386:SF25">
    <property type="entry name" value="PEPTIDE ABC TRANSPORTER PERMEASE PROTEIN"/>
    <property type="match status" value="1"/>
</dbReference>
<keyword evidence="5 7" id="KW-1133">Transmembrane helix</keyword>
<evidence type="ECO:0000313" key="9">
    <source>
        <dbReference type="EMBL" id="MBO1752920.1"/>
    </source>
</evidence>
<dbReference type="AlphaFoldDB" id="A0A939RVZ8"/>
<reference evidence="9" key="1">
    <citation type="submission" date="2021-03" db="EMBL/GenBank/DDBJ databases">
        <title>Actinotalea soli sp. nov., isolated from soil.</title>
        <authorList>
            <person name="Ping W."/>
            <person name="Zhang J."/>
        </authorList>
    </citation>
    <scope>NUCLEOTIDE SEQUENCE</scope>
    <source>
        <strain evidence="9">BY-33</strain>
    </source>
</reference>
<dbReference type="Proteomes" id="UP000664209">
    <property type="component" value="Unassembled WGS sequence"/>
</dbReference>
<keyword evidence="2 7" id="KW-0813">Transport</keyword>
<keyword evidence="4 7" id="KW-0812">Transmembrane</keyword>
<comment type="subcellular location">
    <subcellularLocation>
        <location evidence="1 7">Cell membrane</location>
        <topology evidence="1 7">Multi-pass membrane protein</topology>
    </subcellularLocation>
</comment>
<evidence type="ECO:0000313" key="10">
    <source>
        <dbReference type="Proteomes" id="UP000664209"/>
    </source>
</evidence>
<gene>
    <name evidence="9" type="ORF">J4G33_13995</name>
</gene>
<organism evidence="9 10">
    <name type="scientific">Actinotalea soli</name>
    <dbReference type="NCBI Taxonomy" id="2819234"/>
    <lineage>
        <taxon>Bacteria</taxon>
        <taxon>Bacillati</taxon>
        <taxon>Actinomycetota</taxon>
        <taxon>Actinomycetes</taxon>
        <taxon>Micrococcales</taxon>
        <taxon>Cellulomonadaceae</taxon>
        <taxon>Actinotalea</taxon>
    </lineage>
</organism>
<feature type="transmembrane region" description="Helical" evidence="7">
    <location>
        <begin position="67"/>
        <end position="91"/>
    </location>
</feature>
<evidence type="ECO:0000256" key="4">
    <source>
        <dbReference type="ARBA" id="ARBA00022692"/>
    </source>
</evidence>
<sequence>MTRRTVVLALPVVAVLTIALAGPWLAPGGATTPVGSSFEAPTDSYPMGTDVLGRDALARLLVGGRVLVLQALAATLLGSAVGLGAGVWAGITHRRRLGLALMRSVDALAALPALLLLLLLATGAPGDDVVVAVGIAIVSAPFSVRVVHAGTARLVGTEYARHAAARGEPLLARVRRDIAPGLAPVALAEAGIRFVAATQLAATAGFLGLGAGAPTANWGRMVRENSVGVTMNALPVVVPAILLVALAVSLTVLVDRASVPTRLAPERIDRAA</sequence>
<dbReference type="PANTHER" id="PTHR43386">
    <property type="entry name" value="OLIGOPEPTIDE TRANSPORT SYSTEM PERMEASE PROTEIN APPC"/>
    <property type="match status" value="1"/>
</dbReference>
<feature type="domain" description="ABC transmembrane type-1" evidence="8">
    <location>
        <begin position="64"/>
        <end position="254"/>
    </location>
</feature>
<evidence type="ECO:0000256" key="5">
    <source>
        <dbReference type="ARBA" id="ARBA00022989"/>
    </source>
</evidence>
<keyword evidence="6 7" id="KW-0472">Membrane</keyword>
<feature type="transmembrane region" description="Helical" evidence="7">
    <location>
        <begin position="194"/>
        <end position="213"/>
    </location>
</feature>
<dbReference type="GO" id="GO:0005886">
    <property type="term" value="C:plasma membrane"/>
    <property type="evidence" value="ECO:0007669"/>
    <property type="project" value="UniProtKB-SubCell"/>
</dbReference>
<dbReference type="SUPFAM" id="SSF161098">
    <property type="entry name" value="MetI-like"/>
    <property type="match status" value="1"/>
</dbReference>
<proteinExistence type="inferred from homology"/>
<keyword evidence="3" id="KW-1003">Cell membrane</keyword>
<evidence type="ECO:0000259" key="8">
    <source>
        <dbReference type="PROSITE" id="PS50928"/>
    </source>
</evidence>
<dbReference type="RefSeq" id="WP_208056604.1">
    <property type="nucleotide sequence ID" value="NZ_JAGEMK010000008.1"/>
</dbReference>
<comment type="caution">
    <text evidence="9">The sequence shown here is derived from an EMBL/GenBank/DDBJ whole genome shotgun (WGS) entry which is preliminary data.</text>
</comment>
<evidence type="ECO:0000256" key="6">
    <source>
        <dbReference type="ARBA" id="ARBA00023136"/>
    </source>
</evidence>
<feature type="transmembrane region" description="Helical" evidence="7">
    <location>
        <begin position="129"/>
        <end position="147"/>
    </location>
</feature>
<keyword evidence="10" id="KW-1185">Reference proteome</keyword>
<name>A0A939RVZ8_9CELL</name>
<evidence type="ECO:0000256" key="2">
    <source>
        <dbReference type="ARBA" id="ARBA00022448"/>
    </source>
</evidence>
<evidence type="ECO:0000256" key="3">
    <source>
        <dbReference type="ARBA" id="ARBA00022475"/>
    </source>
</evidence>
<evidence type="ECO:0000256" key="1">
    <source>
        <dbReference type="ARBA" id="ARBA00004651"/>
    </source>
</evidence>
<dbReference type="Pfam" id="PF00528">
    <property type="entry name" value="BPD_transp_1"/>
    <property type="match status" value="1"/>
</dbReference>
<comment type="similarity">
    <text evidence="7">Belongs to the binding-protein-dependent transport system permease family.</text>
</comment>
<dbReference type="PROSITE" id="PS50928">
    <property type="entry name" value="ABC_TM1"/>
    <property type="match status" value="1"/>
</dbReference>